<dbReference type="RefSeq" id="WP_184204933.1">
    <property type="nucleotide sequence ID" value="NZ_JACHIF010000001.1"/>
</dbReference>
<dbReference type="EMBL" id="JACHIF010000001">
    <property type="protein sequence ID" value="MBB5036279.1"/>
    <property type="molecule type" value="Genomic_DNA"/>
</dbReference>
<gene>
    <name evidence="2" type="ORF">HNQ64_000513</name>
</gene>
<evidence type="ECO:0008006" key="4">
    <source>
        <dbReference type="Google" id="ProtNLM"/>
    </source>
</evidence>
<comment type="caution">
    <text evidence="2">The sequence shown here is derived from an EMBL/GenBank/DDBJ whole genome shotgun (WGS) entry which is preliminary data.</text>
</comment>
<keyword evidence="3" id="KW-1185">Reference proteome</keyword>
<proteinExistence type="predicted"/>
<evidence type="ECO:0000313" key="3">
    <source>
        <dbReference type="Proteomes" id="UP000534294"/>
    </source>
</evidence>
<evidence type="ECO:0000313" key="2">
    <source>
        <dbReference type="EMBL" id="MBB5036279.1"/>
    </source>
</evidence>
<accession>A0A7W7YHL6</accession>
<organism evidence="2 3">
    <name type="scientific">Prosthecobacter dejongeii</name>
    <dbReference type="NCBI Taxonomy" id="48465"/>
    <lineage>
        <taxon>Bacteria</taxon>
        <taxon>Pseudomonadati</taxon>
        <taxon>Verrucomicrobiota</taxon>
        <taxon>Verrucomicrobiia</taxon>
        <taxon>Verrucomicrobiales</taxon>
        <taxon>Verrucomicrobiaceae</taxon>
        <taxon>Prosthecobacter</taxon>
    </lineage>
</organism>
<dbReference type="AlphaFoldDB" id="A0A7W7YHL6"/>
<reference evidence="2 3" key="1">
    <citation type="submission" date="2020-08" db="EMBL/GenBank/DDBJ databases">
        <title>Genomic Encyclopedia of Type Strains, Phase IV (KMG-IV): sequencing the most valuable type-strain genomes for metagenomic binning, comparative biology and taxonomic classification.</title>
        <authorList>
            <person name="Goeker M."/>
        </authorList>
    </citation>
    <scope>NUCLEOTIDE SEQUENCE [LARGE SCALE GENOMIC DNA]</scope>
    <source>
        <strain evidence="2 3">DSM 12251</strain>
    </source>
</reference>
<evidence type="ECO:0000256" key="1">
    <source>
        <dbReference type="SAM" id="MobiDB-lite"/>
    </source>
</evidence>
<feature type="region of interest" description="Disordered" evidence="1">
    <location>
        <begin position="108"/>
        <end position="133"/>
    </location>
</feature>
<protein>
    <recommendedName>
        <fullName evidence="4">PilZ domain-containing protein</fullName>
    </recommendedName>
</protein>
<sequence length="133" mass="14651">MAKPSQHQQGNSASQRSGAGQTIVELCTVSDCGLVFWSRQRFDIGSELQIRVLRSAIPHLSAPESTNEEWVTLRGYVVECPALRRPSGEHGFQVSLLLDSALTAMTQQPRSRPTKTCPKMRSSFPGLQRVGLN</sequence>
<name>A0A7W7YHL6_9BACT</name>
<dbReference type="Proteomes" id="UP000534294">
    <property type="component" value="Unassembled WGS sequence"/>
</dbReference>